<organism evidence="7 8">
    <name type="scientific">Marinobacter nauticus</name>
    <name type="common">Marinobacter hydrocarbonoclasticus</name>
    <name type="synonym">Marinobacter aquaeolei</name>
    <dbReference type="NCBI Taxonomy" id="2743"/>
    <lineage>
        <taxon>Bacteria</taxon>
        <taxon>Pseudomonadati</taxon>
        <taxon>Pseudomonadota</taxon>
        <taxon>Gammaproteobacteria</taxon>
        <taxon>Pseudomonadales</taxon>
        <taxon>Marinobacteraceae</taxon>
        <taxon>Marinobacter</taxon>
    </lineage>
</organism>
<evidence type="ECO:0000259" key="5">
    <source>
        <dbReference type="PROSITE" id="PS50887"/>
    </source>
</evidence>
<evidence type="ECO:0000313" key="9">
    <source>
        <dbReference type="Proteomes" id="UP000253065"/>
    </source>
</evidence>
<dbReference type="PANTHER" id="PTHR45138:SF9">
    <property type="entry name" value="DIGUANYLATE CYCLASE DGCM-RELATED"/>
    <property type="match status" value="1"/>
</dbReference>
<dbReference type="SUPFAM" id="SSF55073">
    <property type="entry name" value="Nucleotide cyclase"/>
    <property type="match status" value="1"/>
</dbReference>
<dbReference type="Proteomes" id="UP000252795">
    <property type="component" value="Unassembled WGS sequence"/>
</dbReference>
<comment type="cofactor">
    <cofactor evidence="1">
        <name>Mg(2+)</name>
        <dbReference type="ChEBI" id="CHEBI:18420"/>
    </cofactor>
</comment>
<dbReference type="GO" id="GO:0043709">
    <property type="term" value="P:cell adhesion involved in single-species biofilm formation"/>
    <property type="evidence" value="ECO:0007669"/>
    <property type="project" value="TreeGrafter"/>
</dbReference>
<dbReference type="FunFam" id="3.30.70.270:FF:000001">
    <property type="entry name" value="Diguanylate cyclase domain protein"/>
    <property type="match status" value="1"/>
</dbReference>
<protein>
    <recommendedName>
        <fullName evidence="2">diguanylate cyclase</fullName>
        <ecNumber evidence="2">2.7.7.65</ecNumber>
    </recommendedName>
</protein>
<dbReference type="GO" id="GO:0052621">
    <property type="term" value="F:diguanylate cyclase activity"/>
    <property type="evidence" value="ECO:0007669"/>
    <property type="project" value="UniProtKB-EC"/>
</dbReference>
<evidence type="ECO:0000256" key="1">
    <source>
        <dbReference type="ARBA" id="ARBA00001946"/>
    </source>
</evidence>
<keyword evidence="4" id="KW-0472">Membrane</keyword>
<dbReference type="Proteomes" id="UP000253065">
    <property type="component" value="Unassembled WGS sequence"/>
</dbReference>
<dbReference type="AlphaFoldDB" id="A0A368UVB4"/>
<dbReference type="Pfam" id="PF00990">
    <property type="entry name" value="GGDEF"/>
    <property type="match status" value="1"/>
</dbReference>
<dbReference type="NCBIfam" id="TIGR00254">
    <property type="entry name" value="GGDEF"/>
    <property type="match status" value="1"/>
</dbReference>
<evidence type="ECO:0000256" key="4">
    <source>
        <dbReference type="SAM" id="Phobius"/>
    </source>
</evidence>
<dbReference type="InterPro" id="IPR050469">
    <property type="entry name" value="Diguanylate_Cyclase"/>
</dbReference>
<feature type="domain" description="GGDEF" evidence="5">
    <location>
        <begin position="386"/>
        <end position="523"/>
    </location>
</feature>
<keyword evidence="4" id="KW-1133">Transmembrane helix</keyword>
<keyword evidence="4" id="KW-0812">Transmembrane</keyword>
<dbReference type="InterPro" id="IPR007892">
    <property type="entry name" value="CHASE4"/>
</dbReference>
<dbReference type="RefSeq" id="WP_113880080.1">
    <property type="nucleotide sequence ID" value="NZ_QNSA01000008.1"/>
</dbReference>
<dbReference type="InterPro" id="IPR029787">
    <property type="entry name" value="Nucleotide_cyclase"/>
</dbReference>
<dbReference type="Pfam" id="PF05228">
    <property type="entry name" value="CHASE4"/>
    <property type="match status" value="1"/>
</dbReference>
<dbReference type="SMART" id="SM00267">
    <property type="entry name" value="GGDEF"/>
    <property type="match status" value="1"/>
</dbReference>
<evidence type="ECO:0000313" key="7">
    <source>
        <dbReference type="EMBL" id="RCW32817.1"/>
    </source>
</evidence>
<dbReference type="Gene3D" id="3.30.70.270">
    <property type="match status" value="1"/>
</dbReference>
<proteinExistence type="predicted"/>
<gene>
    <name evidence="7" type="ORF">DET51_10841</name>
    <name evidence="6" type="ORF">DET64_10841</name>
</gene>
<dbReference type="PROSITE" id="PS50887">
    <property type="entry name" value="GGDEF"/>
    <property type="match status" value="1"/>
</dbReference>
<feature type="transmembrane region" description="Helical" evidence="4">
    <location>
        <begin position="273"/>
        <end position="293"/>
    </location>
</feature>
<evidence type="ECO:0000313" key="6">
    <source>
        <dbReference type="EMBL" id="RBP71798.1"/>
    </source>
</evidence>
<dbReference type="InterPro" id="IPR043128">
    <property type="entry name" value="Rev_trsase/Diguanyl_cyclase"/>
</dbReference>
<dbReference type="EMBL" id="QPJB01000008">
    <property type="protein sequence ID" value="RCW32817.1"/>
    <property type="molecule type" value="Genomic_DNA"/>
</dbReference>
<evidence type="ECO:0000256" key="2">
    <source>
        <dbReference type="ARBA" id="ARBA00012528"/>
    </source>
</evidence>
<comment type="caution">
    <text evidence="7">The sequence shown here is derived from an EMBL/GenBank/DDBJ whole genome shotgun (WGS) entry which is preliminary data.</text>
</comment>
<dbReference type="GO" id="GO:1902201">
    <property type="term" value="P:negative regulation of bacterial-type flagellum-dependent cell motility"/>
    <property type="evidence" value="ECO:0007669"/>
    <property type="project" value="TreeGrafter"/>
</dbReference>
<comment type="catalytic activity">
    <reaction evidence="3">
        <text>2 GTP = 3',3'-c-di-GMP + 2 diphosphate</text>
        <dbReference type="Rhea" id="RHEA:24898"/>
        <dbReference type="ChEBI" id="CHEBI:33019"/>
        <dbReference type="ChEBI" id="CHEBI:37565"/>
        <dbReference type="ChEBI" id="CHEBI:58805"/>
        <dbReference type="EC" id="2.7.7.65"/>
    </reaction>
</comment>
<dbReference type="EMBL" id="QNSA01000008">
    <property type="protein sequence ID" value="RBP71798.1"/>
    <property type="molecule type" value="Genomic_DNA"/>
</dbReference>
<dbReference type="CDD" id="cd01949">
    <property type="entry name" value="GGDEF"/>
    <property type="match status" value="1"/>
</dbReference>
<dbReference type="EC" id="2.7.7.65" evidence="2"/>
<dbReference type="Gene3D" id="6.10.340.10">
    <property type="match status" value="1"/>
</dbReference>
<dbReference type="GO" id="GO:0005886">
    <property type="term" value="C:plasma membrane"/>
    <property type="evidence" value="ECO:0007669"/>
    <property type="project" value="TreeGrafter"/>
</dbReference>
<name>A0A368UVB4_MARNT</name>
<evidence type="ECO:0000313" key="8">
    <source>
        <dbReference type="Proteomes" id="UP000252795"/>
    </source>
</evidence>
<sequence>MIRFARSLIGRFLLSLSALLLVSLFALVIWERAFVIPSLLTAESRLAEKELDRIVLALEDNHDGLAAITRDWANWDDSYAFVQGQQANYTSSHFSAEMFEDINVQSMVFIDIQASIKWVAGLDPATGEYRTCSSLSDNCEWAGRFIRGFEAFNPQQGYRLIDTGTGNTPSLLSAEPILRTDRTGPSMGLIVMVRLIDERLVETLERQTGLAIDIGTVATEAQRLNDPVTSRQEAVLTAQKRIEPQRGTEALLITTDLPREQTNHYRSAFRYTMAWTVLLLLSVLLVVLSLLWVQVIRPLKQLTGFTRKTRRDTFWEQPAQFQAVPRALKTRRDEIGSLARNFQRLLAAQKTRTSNLVKLSHQDPLTGLANRRLYDEKLAQALSQSQLVSVLMLDIDHFKLYNDHFGHQMGDDCLVSLANQMKECFEQPGNVVARTGGEEFSILLPGQSVEEAVQDAERLRKLIKQLRIPHPNSPVASVVTVSVGVASTANVRGLGPEMLMRRADEALYQAKAEGRDRIKRYAATVIQSSD</sequence>
<keyword evidence="9" id="KW-1185">Reference proteome</keyword>
<evidence type="ECO:0000256" key="3">
    <source>
        <dbReference type="ARBA" id="ARBA00034247"/>
    </source>
</evidence>
<dbReference type="InterPro" id="IPR000160">
    <property type="entry name" value="GGDEF_dom"/>
</dbReference>
<accession>A0A368UVB4</accession>
<dbReference type="PANTHER" id="PTHR45138">
    <property type="entry name" value="REGULATORY COMPONENTS OF SENSORY TRANSDUCTION SYSTEM"/>
    <property type="match status" value="1"/>
</dbReference>
<reference evidence="7 8" key="1">
    <citation type="submission" date="2018-07" db="EMBL/GenBank/DDBJ databases">
        <title>Freshwater and sediment microbial communities from various areas in North America, analyzing microbe dynamics in response to fracking.</title>
        <authorList>
            <person name="Lamendella R."/>
        </authorList>
    </citation>
    <scope>NUCLEOTIDE SEQUENCE [LARGE SCALE GENOMIC DNA]</scope>
    <source>
        <strain evidence="7 8">114E</strain>
        <strain evidence="6 9">114E_o</strain>
    </source>
</reference>